<dbReference type="PANTHER" id="PTHR12137">
    <property type="entry name" value="CARBOHYDRATE SULFOTRANSFERASE"/>
    <property type="match status" value="1"/>
</dbReference>
<dbReference type="GO" id="GO:0008146">
    <property type="term" value="F:sulfotransferase activity"/>
    <property type="evidence" value="ECO:0007669"/>
    <property type="project" value="InterPro"/>
</dbReference>
<gene>
    <name evidence="8" type="ORF">LF1_41220</name>
</gene>
<evidence type="ECO:0000256" key="7">
    <source>
        <dbReference type="ARBA" id="ARBA00023180"/>
    </source>
</evidence>
<evidence type="ECO:0000256" key="4">
    <source>
        <dbReference type="ARBA" id="ARBA00022989"/>
    </source>
</evidence>
<dbReference type="Proteomes" id="UP000322699">
    <property type="component" value="Unassembled WGS sequence"/>
</dbReference>
<protein>
    <submittedName>
        <fullName evidence="8">Sulfotransferase family protein</fullName>
    </submittedName>
</protein>
<comment type="caution">
    <text evidence="8">The sequence shown here is derived from an EMBL/GenBank/DDBJ whole genome shotgun (WGS) entry which is preliminary data.</text>
</comment>
<dbReference type="OrthoDB" id="288532at2"/>
<name>A0A5B1CMK0_9BACT</name>
<evidence type="ECO:0000313" key="8">
    <source>
        <dbReference type="EMBL" id="KAA1261572.1"/>
    </source>
</evidence>
<dbReference type="GO" id="GO:0016020">
    <property type="term" value="C:membrane"/>
    <property type="evidence" value="ECO:0007669"/>
    <property type="project" value="InterPro"/>
</dbReference>
<evidence type="ECO:0000313" key="9">
    <source>
        <dbReference type="Proteomes" id="UP000322699"/>
    </source>
</evidence>
<dbReference type="Pfam" id="PF03567">
    <property type="entry name" value="Sulfotransfer_2"/>
    <property type="match status" value="1"/>
</dbReference>
<keyword evidence="3" id="KW-0812">Transmembrane</keyword>
<evidence type="ECO:0000256" key="3">
    <source>
        <dbReference type="ARBA" id="ARBA00022692"/>
    </source>
</evidence>
<sequence length="205" mass="24361">MTTSSWEIGQPSFLSYNLTISHSIPFIWFRVAKAGTQSVLAYFQQNSVPLDVANAMWVNYPVNLTQSYFKFGFVRDPWDRFLSCWRDKVQDRNYFRFEPAVHREMLDLGAFLSWVEKLDLRKCDHHLCLQSRLIDLSQIDFLGRMESFTQDFGFVCDALKLPSHNIPHLNRSRIRANDNVEALRERHASRVRHLYQRDYQIFGYR</sequence>
<keyword evidence="9" id="KW-1185">Reference proteome</keyword>
<comment type="subcellular location">
    <subcellularLocation>
        <location evidence="1">Golgi apparatus membrane</location>
        <topology evidence="1">Single-pass type II membrane protein</topology>
    </subcellularLocation>
</comment>
<keyword evidence="4" id="KW-1133">Transmembrane helix</keyword>
<organism evidence="8 9">
    <name type="scientific">Rubripirellula obstinata</name>
    <dbReference type="NCBI Taxonomy" id="406547"/>
    <lineage>
        <taxon>Bacteria</taxon>
        <taxon>Pseudomonadati</taxon>
        <taxon>Planctomycetota</taxon>
        <taxon>Planctomycetia</taxon>
        <taxon>Pirellulales</taxon>
        <taxon>Pirellulaceae</taxon>
        <taxon>Rubripirellula</taxon>
    </lineage>
</organism>
<dbReference type="RefSeq" id="WP_084422447.1">
    <property type="nucleotide sequence ID" value="NZ_LWSK01000018.1"/>
</dbReference>
<proteinExistence type="predicted"/>
<reference evidence="8 9" key="1">
    <citation type="submission" date="2019-08" db="EMBL/GenBank/DDBJ databases">
        <title>Deep-cultivation of Planctomycetes and their phenomic and genomic characterization uncovers novel biology.</title>
        <authorList>
            <person name="Wiegand S."/>
            <person name="Jogler M."/>
            <person name="Boedeker C."/>
            <person name="Pinto D."/>
            <person name="Vollmers J."/>
            <person name="Rivas-Marin E."/>
            <person name="Kohn T."/>
            <person name="Peeters S.H."/>
            <person name="Heuer A."/>
            <person name="Rast P."/>
            <person name="Oberbeckmann S."/>
            <person name="Bunk B."/>
            <person name="Jeske O."/>
            <person name="Meyerdierks A."/>
            <person name="Storesund J.E."/>
            <person name="Kallscheuer N."/>
            <person name="Luecker S."/>
            <person name="Lage O.M."/>
            <person name="Pohl T."/>
            <person name="Merkel B.J."/>
            <person name="Hornburger P."/>
            <person name="Mueller R.-W."/>
            <person name="Bruemmer F."/>
            <person name="Labrenz M."/>
            <person name="Spormann A.M."/>
            <person name="Op Den Camp H."/>
            <person name="Overmann J."/>
            <person name="Amann R."/>
            <person name="Jetten M.S.M."/>
            <person name="Mascher T."/>
            <person name="Medema M.H."/>
            <person name="Devos D.P."/>
            <person name="Kaster A.-K."/>
            <person name="Ovreas L."/>
            <person name="Rohde M."/>
            <person name="Galperin M.Y."/>
            <person name="Jogler C."/>
        </authorList>
    </citation>
    <scope>NUCLEOTIDE SEQUENCE [LARGE SCALE GENOMIC DNA]</scope>
    <source>
        <strain evidence="8 9">LF1</strain>
    </source>
</reference>
<evidence type="ECO:0000256" key="6">
    <source>
        <dbReference type="ARBA" id="ARBA00023136"/>
    </source>
</evidence>
<keyword evidence="7" id="KW-0325">Glycoprotein</keyword>
<dbReference type="GO" id="GO:0016051">
    <property type="term" value="P:carbohydrate biosynthetic process"/>
    <property type="evidence" value="ECO:0007669"/>
    <property type="project" value="InterPro"/>
</dbReference>
<dbReference type="PANTHER" id="PTHR12137:SF54">
    <property type="entry name" value="CARBOHYDRATE SULFOTRANSFERASE"/>
    <property type="match status" value="1"/>
</dbReference>
<keyword evidence="2 8" id="KW-0808">Transferase</keyword>
<dbReference type="EMBL" id="VRLW01000001">
    <property type="protein sequence ID" value="KAA1261572.1"/>
    <property type="molecule type" value="Genomic_DNA"/>
</dbReference>
<keyword evidence="6" id="KW-0472">Membrane</keyword>
<keyword evidence="5" id="KW-0333">Golgi apparatus</keyword>
<accession>A0A5B1CMK0</accession>
<dbReference type="AlphaFoldDB" id="A0A5B1CMK0"/>
<evidence type="ECO:0000256" key="1">
    <source>
        <dbReference type="ARBA" id="ARBA00004323"/>
    </source>
</evidence>
<dbReference type="InterPro" id="IPR005331">
    <property type="entry name" value="Sulfotransferase"/>
</dbReference>
<dbReference type="InterPro" id="IPR018011">
    <property type="entry name" value="Carb_sulfotrans_8-10"/>
</dbReference>
<evidence type="ECO:0000256" key="2">
    <source>
        <dbReference type="ARBA" id="ARBA00022679"/>
    </source>
</evidence>
<evidence type="ECO:0000256" key="5">
    <source>
        <dbReference type="ARBA" id="ARBA00023034"/>
    </source>
</evidence>